<organism evidence="1 2">
    <name type="scientific">Parnassius apollo</name>
    <name type="common">Apollo butterfly</name>
    <name type="synonym">Papilio apollo</name>
    <dbReference type="NCBI Taxonomy" id="110799"/>
    <lineage>
        <taxon>Eukaryota</taxon>
        <taxon>Metazoa</taxon>
        <taxon>Ecdysozoa</taxon>
        <taxon>Arthropoda</taxon>
        <taxon>Hexapoda</taxon>
        <taxon>Insecta</taxon>
        <taxon>Pterygota</taxon>
        <taxon>Neoptera</taxon>
        <taxon>Endopterygota</taxon>
        <taxon>Lepidoptera</taxon>
        <taxon>Glossata</taxon>
        <taxon>Ditrysia</taxon>
        <taxon>Papilionoidea</taxon>
        <taxon>Papilionidae</taxon>
        <taxon>Parnassiinae</taxon>
        <taxon>Parnassini</taxon>
        <taxon>Parnassius</taxon>
        <taxon>Parnassius</taxon>
    </lineage>
</organism>
<dbReference type="Proteomes" id="UP000691718">
    <property type="component" value="Unassembled WGS sequence"/>
</dbReference>
<name>A0A8S3WE09_PARAO</name>
<dbReference type="OrthoDB" id="6919891at2759"/>
<evidence type="ECO:0000313" key="2">
    <source>
        <dbReference type="Proteomes" id="UP000691718"/>
    </source>
</evidence>
<dbReference type="AlphaFoldDB" id="A0A8S3WE09"/>
<proteinExistence type="predicted"/>
<accession>A0A8S3WE09</accession>
<protein>
    <submittedName>
        <fullName evidence="1">(apollo) hypothetical protein</fullName>
    </submittedName>
</protein>
<sequence>MEVILHPDEIKDVISQTSTIVRFGVDYVVSDWRSTTRSIMAQTTSWKVKFKECKRFILVRSKKAGNVLVRGELFYKSDIGTAFNVCQRQKTISMIDAKFLPKIVAVNKNKLRDVKKLLTNHFGVNWENLPVLKIYKDLFASQEALQCTLNPEAEDYSQEPLDEVDDLRV</sequence>
<dbReference type="EMBL" id="CAJQZP010000287">
    <property type="protein sequence ID" value="CAG4953269.1"/>
    <property type="molecule type" value="Genomic_DNA"/>
</dbReference>
<comment type="caution">
    <text evidence="1">The sequence shown here is derived from an EMBL/GenBank/DDBJ whole genome shotgun (WGS) entry which is preliminary data.</text>
</comment>
<reference evidence="1" key="1">
    <citation type="submission" date="2021-04" db="EMBL/GenBank/DDBJ databases">
        <authorList>
            <person name="Tunstrom K."/>
        </authorList>
    </citation>
    <scope>NUCLEOTIDE SEQUENCE</scope>
</reference>
<evidence type="ECO:0000313" key="1">
    <source>
        <dbReference type="EMBL" id="CAG4953269.1"/>
    </source>
</evidence>
<keyword evidence="2" id="KW-1185">Reference proteome</keyword>
<gene>
    <name evidence="1" type="ORF">PAPOLLO_LOCUS4831</name>
</gene>